<sequence>MEVVILTVIAIIAAFAFLMKRGVKAVQAYVYLAARLDGKSEAEANDIALRLDTHSAGHLNDAMRLFCQHCYGGRQLAMISGARLDGFKG</sequence>
<gene>
    <name evidence="1" type="ORF">F988_01269</name>
</gene>
<reference evidence="1 2" key="1">
    <citation type="submission" date="2013-02" db="EMBL/GenBank/DDBJ databases">
        <title>The Genome Sequence of Acinetobacter parvus CIP 108168.</title>
        <authorList>
            <consortium name="The Broad Institute Genome Sequencing Platform"/>
            <consortium name="The Broad Institute Genome Sequencing Center for Infectious Disease"/>
            <person name="Cerqueira G."/>
            <person name="Feldgarden M."/>
            <person name="Courvalin P."/>
            <person name="Perichon B."/>
            <person name="Grillot-Courvalin C."/>
            <person name="Clermont D."/>
            <person name="Rocha E."/>
            <person name="Yoon E.-J."/>
            <person name="Nemec A."/>
            <person name="Walker B."/>
            <person name="Young S.K."/>
            <person name="Zeng Q."/>
            <person name="Gargeya S."/>
            <person name="Fitzgerald M."/>
            <person name="Haas B."/>
            <person name="Abouelleil A."/>
            <person name="Alvarado L."/>
            <person name="Arachchi H.M."/>
            <person name="Berlin A.M."/>
            <person name="Chapman S.B."/>
            <person name="Dewar J."/>
            <person name="Goldberg J."/>
            <person name="Griggs A."/>
            <person name="Gujja S."/>
            <person name="Hansen M."/>
            <person name="Howarth C."/>
            <person name="Imamovic A."/>
            <person name="Larimer J."/>
            <person name="McCowan C."/>
            <person name="Murphy C."/>
            <person name="Neiman D."/>
            <person name="Pearson M."/>
            <person name="Priest M."/>
            <person name="Roberts A."/>
            <person name="Saif S."/>
            <person name="Shea T."/>
            <person name="Sisk P."/>
            <person name="Sykes S."/>
            <person name="Wortman J."/>
            <person name="Nusbaum C."/>
            <person name="Birren B."/>
        </authorList>
    </citation>
    <scope>NUCLEOTIDE SEQUENCE [LARGE SCALE GENOMIC DNA]</scope>
    <source>
        <strain evidence="1 2">CIP 108168</strain>
    </source>
</reference>
<dbReference type="EMBL" id="APOM01000042">
    <property type="protein sequence ID" value="ENU36636.1"/>
    <property type="molecule type" value="Genomic_DNA"/>
</dbReference>
<keyword evidence="2" id="KW-1185">Reference proteome</keyword>
<evidence type="ECO:0000313" key="1">
    <source>
        <dbReference type="EMBL" id="ENU36636.1"/>
    </source>
</evidence>
<accession>N8QD11</accession>
<dbReference type="PATRIC" id="fig|981333.9.peg.1306"/>
<evidence type="ECO:0000313" key="2">
    <source>
        <dbReference type="Proteomes" id="UP000023776"/>
    </source>
</evidence>
<dbReference type="AlphaFoldDB" id="N8QD11"/>
<dbReference type="RefSeq" id="WP_004681789.1">
    <property type="nucleotide sequence ID" value="NZ_AIEB01000026.1"/>
</dbReference>
<comment type="caution">
    <text evidence="1">The sequence shown here is derived from an EMBL/GenBank/DDBJ whole genome shotgun (WGS) entry which is preliminary data.</text>
</comment>
<dbReference type="Proteomes" id="UP000023776">
    <property type="component" value="Unassembled WGS sequence"/>
</dbReference>
<dbReference type="HOGENOM" id="CLU_2447952_0_0_6"/>
<organism evidence="1 2">
    <name type="scientific">Acinetobacter parvus DSM 16617 = CIP 108168</name>
    <dbReference type="NCBI Taxonomy" id="981333"/>
    <lineage>
        <taxon>Bacteria</taxon>
        <taxon>Pseudomonadati</taxon>
        <taxon>Pseudomonadota</taxon>
        <taxon>Gammaproteobacteria</taxon>
        <taxon>Moraxellales</taxon>
        <taxon>Moraxellaceae</taxon>
        <taxon>Acinetobacter</taxon>
    </lineage>
</organism>
<dbReference type="GeneID" id="99691635"/>
<proteinExistence type="predicted"/>
<protein>
    <submittedName>
        <fullName evidence="1">Uncharacterized protein</fullName>
    </submittedName>
</protein>
<name>N8QD11_9GAMM</name>